<protein>
    <submittedName>
        <fullName evidence="1">UDP-N-acetylglucosamine--LPS N-acetylglucosamine transferase</fullName>
    </submittedName>
</protein>
<dbReference type="GO" id="GO:0016740">
    <property type="term" value="F:transferase activity"/>
    <property type="evidence" value="ECO:0007669"/>
    <property type="project" value="UniProtKB-KW"/>
</dbReference>
<keyword evidence="1" id="KW-0808">Transferase</keyword>
<gene>
    <name evidence="1" type="ORF">FRZ32_06800</name>
</gene>
<dbReference type="OrthoDB" id="555447at2"/>
<reference evidence="1 2" key="1">
    <citation type="journal article" date="2015" name="J. Microbiol.">
        <title>Sphingosinicella ginsenosidimutans sp. nov., with ginsenoside converting activity.</title>
        <authorList>
            <person name="Kim J.K."/>
            <person name="Kang M.S."/>
            <person name="Park S.C."/>
            <person name="Kim K.M."/>
            <person name="Choi K."/>
            <person name="Yoon M.H."/>
            <person name="Im W.T."/>
        </authorList>
    </citation>
    <scope>NUCLEOTIDE SEQUENCE [LARGE SCALE GENOMIC DNA]</scope>
    <source>
        <strain evidence="1 2">BS-11</strain>
    </source>
</reference>
<evidence type="ECO:0000313" key="2">
    <source>
        <dbReference type="Proteomes" id="UP000321249"/>
    </source>
</evidence>
<evidence type="ECO:0000313" key="1">
    <source>
        <dbReference type="EMBL" id="TXC63391.1"/>
    </source>
</evidence>
<comment type="caution">
    <text evidence="1">The sequence shown here is derived from an EMBL/GenBank/DDBJ whole genome shotgun (WGS) entry which is preliminary data.</text>
</comment>
<accession>A0A5C6TTP1</accession>
<dbReference type="Gene3D" id="3.40.50.2000">
    <property type="entry name" value="Glycogen Phosphorylase B"/>
    <property type="match status" value="1"/>
</dbReference>
<organism evidence="1 2">
    <name type="scientific">Allosphingosinicella ginsenosidimutans</name>
    <dbReference type="NCBI Taxonomy" id="1176539"/>
    <lineage>
        <taxon>Bacteria</taxon>
        <taxon>Pseudomonadati</taxon>
        <taxon>Pseudomonadota</taxon>
        <taxon>Alphaproteobacteria</taxon>
        <taxon>Sphingomonadales</taxon>
        <taxon>Sphingomonadaceae</taxon>
        <taxon>Allosphingosinicella</taxon>
    </lineage>
</organism>
<proteinExistence type="predicted"/>
<sequence>MVASAGGHWQQLMLLREAFDGRDVHYATTLRGLALQSGATPAHLIPDCNRNAPIATLLATFHIALLLVRLRPRMIVTTGALPGLIAIAVGRRLGARTVWIDSIANAEEMSLAGMKARTHADLWLSQWPQVARDTGADYAGSVL</sequence>
<dbReference type="Proteomes" id="UP000321249">
    <property type="component" value="Unassembled WGS sequence"/>
</dbReference>
<dbReference type="EMBL" id="VOQQ01000001">
    <property type="protein sequence ID" value="TXC63391.1"/>
    <property type="molecule type" value="Genomic_DNA"/>
</dbReference>
<name>A0A5C6TTP1_9SPHN</name>
<dbReference type="AlphaFoldDB" id="A0A5C6TTP1"/>
<dbReference type="RefSeq" id="WP_147042801.1">
    <property type="nucleotide sequence ID" value="NZ_BAABIR010000003.1"/>
</dbReference>
<keyword evidence="2" id="KW-1185">Reference proteome</keyword>